<comment type="catalytic activity">
    <reaction evidence="1">
        <text>Hydrolysis of DNA containing ring-opened 7-methylguanine residues, releasing 2,6-diamino-4-hydroxy-5-(N-methyl)formamidopyrimidine.</text>
        <dbReference type="EC" id="3.2.2.23"/>
    </reaction>
</comment>
<dbReference type="NCBIfam" id="NF002211">
    <property type="entry name" value="PRK01103.1"/>
    <property type="match status" value="1"/>
</dbReference>
<dbReference type="Gene3D" id="3.20.190.10">
    <property type="entry name" value="MutM-like, N-terminal"/>
    <property type="match status" value="1"/>
</dbReference>
<dbReference type="Proteomes" id="UP000034006">
    <property type="component" value="Unassembled WGS sequence"/>
</dbReference>
<evidence type="ECO:0000256" key="7">
    <source>
        <dbReference type="ARBA" id="ARBA00022771"/>
    </source>
</evidence>
<dbReference type="InterPro" id="IPR012319">
    <property type="entry name" value="FPG_cat"/>
</dbReference>
<evidence type="ECO:0000313" key="19">
    <source>
        <dbReference type="EMBL" id="KKT51451.1"/>
    </source>
</evidence>
<dbReference type="Gene3D" id="1.10.8.50">
    <property type="match status" value="1"/>
</dbReference>
<feature type="domain" description="Formamidopyrimidine-DNA glycosylase catalytic" evidence="18">
    <location>
        <begin position="2"/>
        <end position="144"/>
    </location>
</feature>
<dbReference type="InterPro" id="IPR035937">
    <property type="entry name" value="FPG_N"/>
</dbReference>
<evidence type="ECO:0000256" key="3">
    <source>
        <dbReference type="ARBA" id="ARBA00009409"/>
    </source>
</evidence>
<comment type="subunit">
    <text evidence="4">Monomer.</text>
</comment>
<evidence type="ECO:0000256" key="9">
    <source>
        <dbReference type="ARBA" id="ARBA00022833"/>
    </source>
</evidence>
<dbReference type="FunFam" id="1.10.8.50:FF:000003">
    <property type="entry name" value="Formamidopyrimidine-DNA glycosylase"/>
    <property type="match status" value="1"/>
</dbReference>
<evidence type="ECO:0000256" key="8">
    <source>
        <dbReference type="ARBA" id="ARBA00022801"/>
    </source>
</evidence>
<evidence type="ECO:0000256" key="10">
    <source>
        <dbReference type="ARBA" id="ARBA00023125"/>
    </source>
</evidence>
<dbReference type="EMBL" id="LCIH01000012">
    <property type="protein sequence ID" value="KKT51451.1"/>
    <property type="molecule type" value="Genomic_DNA"/>
</dbReference>
<dbReference type="SUPFAM" id="SSF57716">
    <property type="entry name" value="Glucocorticoid receptor-like (DNA-binding domain)"/>
    <property type="match status" value="1"/>
</dbReference>
<dbReference type="GO" id="GO:0034039">
    <property type="term" value="F:8-oxo-7,8-dihydroguanine DNA N-glycosylase activity"/>
    <property type="evidence" value="ECO:0007669"/>
    <property type="project" value="TreeGrafter"/>
</dbReference>
<dbReference type="PROSITE" id="PS01242">
    <property type="entry name" value="ZF_FPG_1"/>
    <property type="match status" value="1"/>
</dbReference>
<reference evidence="19 20" key="1">
    <citation type="journal article" date="2015" name="Nature">
        <title>rRNA introns, odd ribosomes, and small enigmatic genomes across a large radiation of phyla.</title>
        <authorList>
            <person name="Brown C.T."/>
            <person name="Hug L.A."/>
            <person name="Thomas B.C."/>
            <person name="Sharon I."/>
            <person name="Castelle C.J."/>
            <person name="Singh A."/>
            <person name="Wilkins M.J."/>
            <person name="Williams K.H."/>
            <person name="Banfield J.F."/>
        </authorList>
    </citation>
    <scope>NUCLEOTIDE SEQUENCE [LARGE SCALE GENOMIC DNA]</scope>
</reference>
<dbReference type="InterPro" id="IPR020629">
    <property type="entry name" value="FPG_Glyclase"/>
</dbReference>
<keyword evidence="12" id="KW-0456">Lyase</keyword>
<comment type="caution">
    <text evidence="19">The sequence shown here is derived from an EMBL/GenBank/DDBJ whole genome shotgun (WGS) entry which is preliminary data.</text>
</comment>
<proteinExistence type="inferred from homology"/>
<dbReference type="GO" id="GO:0140078">
    <property type="term" value="F:class I DNA-(apurinic or apyrimidinic site) endonuclease activity"/>
    <property type="evidence" value="ECO:0007669"/>
    <property type="project" value="UniProtKB-EC"/>
</dbReference>
<name>A0A0G1HWG2_9BACT</name>
<dbReference type="PROSITE" id="PS51066">
    <property type="entry name" value="ZF_FPG_2"/>
    <property type="match status" value="1"/>
</dbReference>
<evidence type="ECO:0000256" key="13">
    <source>
        <dbReference type="ARBA" id="ARBA00023268"/>
    </source>
</evidence>
<dbReference type="Pfam" id="PF06831">
    <property type="entry name" value="H2TH"/>
    <property type="match status" value="1"/>
</dbReference>
<keyword evidence="7 16" id="KW-0863">Zinc-finger</keyword>
<comment type="similarity">
    <text evidence="3">Belongs to the FPG family.</text>
</comment>
<dbReference type="PANTHER" id="PTHR22993">
    <property type="entry name" value="FORMAMIDOPYRIMIDINE-DNA GLYCOSYLASE"/>
    <property type="match status" value="1"/>
</dbReference>
<dbReference type="InterPro" id="IPR000214">
    <property type="entry name" value="Znf_DNA_glyclase/AP_lyase"/>
</dbReference>
<evidence type="ECO:0000256" key="16">
    <source>
        <dbReference type="PROSITE-ProRule" id="PRU00391"/>
    </source>
</evidence>
<evidence type="ECO:0000259" key="17">
    <source>
        <dbReference type="PROSITE" id="PS51066"/>
    </source>
</evidence>
<protein>
    <submittedName>
        <fullName evidence="19">Formamidopyrimidine-DNA glycosylase</fullName>
    </submittedName>
</protein>
<feature type="domain" description="FPG-type" evidence="17">
    <location>
        <begin position="269"/>
        <end position="303"/>
    </location>
</feature>
<dbReference type="CDD" id="cd08966">
    <property type="entry name" value="EcFpg-like_N"/>
    <property type="match status" value="1"/>
</dbReference>
<dbReference type="Pfam" id="PF06827">
    <property type="entry name" value="zf-FPG_IleRS"/>
    <property type="match status" value="1"/>
</dbReference>
<keyword evidence="10" id="KW-0238">DNA-binding</keyword>
<keyword evidence="11" id="KW-0234">DNA repair</keyword>
<evidence type="ECO:0000256" key="14">
    <source>
        <dbReference type="ARBA" id="ARBA00023295"/>
    </source>
</evidence>
<dbReference type="GO" id="GO:0003684">
    <property type="term" value="F:damaged DNA binding"/>
    <property type="evidence" value="ECO:0007669"/>
    <property type="project" value="InterPro"/>
</dbReference>
<evidence type="ECO:0000256" key="6">
    <source>
        <dbReference type="ARBA" id="ARBA00022763"/>
    </source>
</evidence>
<dbReference type="GO" id="GO:0008270">
    <property type="term" value="F:zinc ion binding"/>
    <property type="evidence" value="ECO:0007669"/>
    <property type="project" value="UniProtKB-KW"/>
</dbReference>
<dbReference type="STRING" id="1618387.UW44_C0012G0034"/>
<keyword evidence="9" id="KW-0862">Zinc</keyword>
<dbReference type="InterPro" id="IPR015887">
    <property type="entry name" value="DNA_glyclase_Znf_dom_DNA_BS"/>
</dbReference>
<dbReference type="Pfam" id="PF01149">
    <property type="entry name" value="Fapy_DNA_glyco"/>
    <property type="match status" value="1"/>
</dbReference>
<keyword evidence="5" id="KW-0479">Metal-binding</keyword>
<evidence type="ECO:0000256" key="12">
    <source>
        <dbReference type="ARBA" id="ARBA00023239"/>
    </source>
</evidence>
<keyword evidence="13" id="KW-0511">Multifunctional enzyme</keyword>
<accession>A0A0G1HWG2</accession>
<keyword evidence="8" id="KW-0378">Hydrolase</keyword>
<dbReference type="InterPro" id="IPR010663">
    <property type="entry name" value="Znf_FPG/IleRS"/>
</dbReference>
<dbReference type="InterPro" id="IPR010979">
    <property type="entry name" value="Ribosomal_uS13-like_H2TH"/>
</dbReference>
<evidence type="ECO:0000256" key="2">
    <source>
        <dbReference type="ARBA" id="ARBA00001947"/>
    </source>
</evidence>
<dbReference type="GO" id="GO:0006284">
    <property type="term" value="P:base-excision repair"/>
    <property type="evidence" value="ECO:0007669"/>
    <property type="project" value="InterPro"/>
</dbReference>
<evidence type="ECO:0000256" key="15">
    <source>
        <dbReference type="ARBA" id="ARBA00044632"/>
    </source>
</evidence>
<sequence>MPELPEVETIRRQLSEVLLGKVIKNVIVLRDKSFDGDPNSLTGRKIKEVSRKSKVLEIFFHEEKEMVIVHLKMTGQLIFVINDERTQKLKNSKTQDKGNLLHERIVGGHPSPDWVNELPSKHTRVVWNFTDGSRLYFNDMRVFGWMKMVNRNEYEKEIRKTAPDITDKDFTADFLFNLLKRSRKAVKLVLLDQDRVGGLGNIYVNEALYLAGINPLRSADSLSDDEVKQLHSAAIKVINLGIRYGGASAADEKFVNISGLGGKYQDHFLVYQRAGEKCRRCGSLIEKMKVGGRGTFYCPKCQK</sequence>
<dbReference type="SMART" id="SM01232">
    <property type="entry name" value="H2TH"/>
    <property type="match status" value="1"/>
</dbReference>
<dbReference type="InterPro" id="IPR015886">
    <property type="entry name" value="H2TH_FPG"/>
</dbReference>
<evidence type="ECO:0000256" key="1">
    <source>
        <dbReference type="ARBA" id="ARBA00001668"/>
    </source>
</evidence>
<dbReference type="PANTHER" id="PTHR22993:SF9">
    <property type="entry name" value="FORMAMIDOPYRIMIDINE-DNA GLYCOSYLASE"/>
    <property type="match status" value="1"/>
</dbReference>
<dbReference type="PROSITE" id="PS51068">
    <property type="entry name" value="FPG_CAT"/>
    <property type="match status" value="1"/>
</dbReference>
<organism evidence="19 20">
    <name type="scientific">Candidatus Collierbacteria bacterium GW2011_GWB2_44_22</name>
    <dbReference type="NCBI Taxonomy" id="1618387"/>
    <lineage>
        <taxon>Bacteria</taxon>
        <taxon>Candidatus Collieribacteriota</taxon>
    </lineage>
</organism>
<comment type="cofactor">
    <cofactor evidence="2">
        <name>Zn(2+)</name>
        <dbReference type="ChEBI" id="CHEBI:29105"/>
    </cofactor>
</comment>
<keyword evidence="14" id="KW-0326">Glycosidase</keyword>
<gene>
    <name evidence="19" type="ORF">UW44_C0012G0034</name>
</gene>
<dbReference type="AlphaFoldDB" id="A0A0G1HWG2"/>
<evidence type="ECO:0000313" key="20">
    <source>
        <dbReference type="Proteomes" id="UP000034006"/>
    </source>
</evidence>
<dbReference type="SMART" id="SM00898">
    <property type="entry name" value="Fapy_DNA_glyco"/>
    <property type="match status" value="1"/>
</dbReference>
<dbReference type="PATRIC" id="fig|1618387.3.peg.947"/>
<evidence type="ECO:0000256" key="11">
    <source>
        <dbReference type="ARBA" id="ARBA00023204"/>
    </source>
</evidence>
<evidence type="ECO:0000259" key="18">
    <source>
        <dbReference type="PROSITE" id="PS51068"/>
    </source>
</evidence>
<comment type="catalytic activity">
    <reaction evidence="15">
        <text>2'-deoxyribonucleotide-(2'-deoxyribose 5'-phosphate)-2'-deoxyribonucleotide-DNA = a 3'-end 2'-deoxyribonucleotide-(2,3-dehydro-2,3-deoxyribose 5'-phosphate)-DNA + a 5'-end 5'-phospho-2'-deoxyribonucleoside-DNA + H(+)</text>
        <dbReference type="Rhea" id="RHEA:66592"/>
        <dbReference type="Rhea" id="RHEA-COMP:13180"/>
        <dbReference type="Rhea" id="RHEA-COMP:16897"/>
        <dbReference type="Rhea" id="RHEA-COMP:17067"/>
        <dbReference type="ChEBI" id="CHEBI:15378"/>
        <dbReference type="ChEBI" id="CHEBI:136412"/>
        <dbReference type="ChEBI" id="CHEBI:157695"/>
        <dbReference type="ChEBI" id="CHEBI:167181"/>
        <dbReference type="EC" id="4.2.99.18"/>
    </reaction>
</comment>
<evidence type="ECO:0000256" key="5">
    <source>
        <dbReference type="ARBA" id="ARBA00022723"/>
    </source>
</evidence>
<keyword evidence="6" id="KW-0227">DNA damage</keyword>
<dbReference type="SUPFAM" id="SSF46946">
    <property type="entry name" value="S13-like H2TH domain"/>
    <property type="match status" value="1"/>
</dbReference>
<evidence type="ECO:0000256" key="4">
    <source>
        <dbReference type="ARBA" id="ARBA00011245"/>
    </source>
</evidence>
<dbReference type="SUPFAM" id="SSF81624">
    <property type="entry name" value="N-terminal domain of MutM-like DNA repair proteins"/>
    <property type="match status" value="1"/>
</dbReference>